<sequence>MRRRLIIAGSVAGVLAVVAAIGFFVVRSMAPEYRTTLLVDASATNAADFDALRGAVAAVAENAGDHDALALRRFGGTCGDPHATAQLVRSGTGNGAKIGAAVRRIVPAGRATLGGGVLAAIHDFTGRFPQRGTKRNRIVVVTGHGADACSSDTAALRRTIEARARKAGLDLQFRFVGYKVAPQEQAALTRLASAGGTPPAFVDNRTDLTATLKKLTVPSSGELQPIAVPTRTVTAEPCEKTVEGAQQPKPAPTSVRLPSQVVLPPRARVYAAGMYGTVAEYLIGPAAVCDNSYLGLSAGTGAWIGSDSGEGVQAQFTAGGVTPRTEIACSVFGGIASQLRAPAYGGGCTRREKGTTNLPTGAPDFYAATGTISIAAQNAVPGGSVGLTTLSFEQGTPAPRWIVCTLPRAAAATCTAALTYFLVQQSAGTRVTAASLDTLSKTVAAYVARSLTIERGN</sequence>
<dbReference type="InterPro" id="IPR002035">
    <property type="entry name" value="VWF_A"/>
</dbReference>
<dbReference type="OrthoDB" id="3680186at2"/>
<dbReference type="AlphaFoldDB" id="A0A6I4WDR0"/>
<evidence type="ECO:0000313" key="3">
    <source>
        <dbReference type="Proteomes" id="UP000431901"/>
    </source>
</evidence>
<dbReference type="SMART" id="SM00327">
    <property type="entry name" value="VWA"/>
    <property type="match status" value="1"/>
</dbReference>
<dbReference type="Gene3D" id="3.40.50.410">
    <property type="entry name" value="von Willebrand factor, type A domain"/>
    <property type="match status" value="1"/>
</dbReference>
<evidence type="ECO:0000259" key="1">
    <source>
        <dbReference type="SMART" id="SM00327"/>
    </source>
</evidence>
<evidence type="ECO:0000313" key="2">
    <source>
        <dbReference type="EMBL" id="MXQ67878.1"/>
    </source>
</evidence>
<organism evidence="2 3">
    <name type="scientific">Actinomadura rayongensis</name>
    <dbReference type="NCBI Taxonomy" id="1429076"/>
    <lineage>
        <taxon>Bacteria</taxon>
        <taxon>Bacillati</taxon>
        <taxon>Actinomycetota</taxon>
        <taxon>Actinomycetes</taxon>
        <taxon>Streptosporangiales</taxon>
        <taxon>Thermomonosporaceae</taxon>
        <taxon>Actinomadura</taxon>
    </lineage>
</organism>
<gene>
    <name evidence="2" type="ORF">GQ466_28040</name>
</gene>
<dbReference type="EMBL" id="WUTW01000009">
    <property type="protein sequence ID" value="MXQ67878.1"/>
    <property type="molecule type" value="Genomic_DNA"/>
</dbReference>
<dbReference type="SUPFAM" id="SSF53300">
    <property type="entry name" value="vWA-like"/>
    <property type="match status" value="1"/>
</dbReference>
<keyword evidence="3" id="KW-1185">Reference proteome</keyword>
<dbReference type="Proteomes" id="UP000431901">
    <property type="component" value="Unassembled WGS sequence"/>
</dbReference>
<dbReference type="InterPro" id="IPR036465">
    <property type="entry name" value="vWFA_dom_sf"/>
</dbReference>
<reference evidence="2 3" key="1">
    <citation type="submission" date="2019-12" db="EMBL/GenBank/DDBJ databases">
        <title>Nocardia macrotermitis sp. nov. and Nocardia aurantia sp. nov., isolated from the gut of the fungus growing-termite Macrotermes natalensis.</title>
        <authorList>
            <person name="Christine B."/>
            <person name="Rene B."/>
        </authorList>
    </citation>
    <scope>NUCLEOTIDE SEQUENCE [LARGE SCALE GENOMIC DNA]</scope>
    <source>
        <strain evidence="2 3">DSM 102126</strain>
    </source>
</reference>
<protein>
    <recommendedName>
        <fullName evidence="1">VWFA domain-containing protein</fullName>
    </recommendedName>
</protein>
<proteinExistence type="predicted"/>
<accession>A0A6I4WDR0</accession>
<comment type="caution">
    <text evidence="2">The sequence shown here is derived from an EMBL/GenBank/DDBJ whole genome shotgun (WGS) entry which is preliminary data.</text>
</comment>
<dbReference type="RefSeq" id="WP_161106068.1">
    <property type="nucleotide sequence ID" value="NZ_JBHLYI010000015.1"/>
</dbReference>
<name>A0A6I4WDR0_9ACTN</name>
<feature type="domain" description="VWFA" evidence="1">
    <location>
        <begin position="32"/>
        <end position="216"/>
    </location>
</feature>